<proteinExistence type="inferred from homology"/>
<reference evidence="14" key="1">
    <citation type="journal article" date="2019" name="Gigascience">
        <title>De novo genome assembly of the endangered Acer yangbiense, a plant species with extremely small populations endemic to Yunnan Province, China.</title>
        <authorList>
            <person name="Yang J."/>
            <person name="Wariss H.M."/>
            <person name="Tao L."/>
            <person name="Zhang R."/>
            <person name="Yun Q."/>
            <person name="Hollingsworth P."/>
            <person name="Dao Z."/>
            <person name="Luo G."/>
            <person name="Guo H."/>
            <person name="Ma Y."/>
            <person name="Sun W."/>
        </authorList>
    </citation>
    <scope>NUCLEOTIDE SEQUENCE [LARGE SCALE GENOMIC DNA]</scope>
    <source>
        <strain evidence="14">cv. Malutang</strain>
    </source>
</reference>
<dbReference type="Gene3D" id="1.10.10.60">
    <property type="entry name" value="Homeodomain-like"/>
    <property type="match status" value="1"/>
</dbReference>
<dbReference type="OrthoDB" id="5973733at2759"/>
<dbReference type="PANTHER" id="PTHR45654:SF93">
    <property type="entry name" value="HOMEOBOX-LEUCINE ZIPPER PROTEIN HDG2-RELATED"/>
    <property type="match status" value="1"/>
</dbReference>
<comment type="subcellular location">
    <subcellularLocation>
        <location evidence="1 9 10">Nucleus</location>
    </subcellularLocation>
</comment>
<evidence type="ECO:0000256" key="10">
    <source>
        <dbReference type="RuleBase" id="RU000682"/>
    </source>
</evidence>
<feature type="region of interest" description="Disordered" evidence="11">
    <location>
        <begin position="26"/>
        <end position="53"/>
    </location>
</feature>
<dbReference type="InterPro" id="IPR042160">
    <property type="entry name" value="HD-Zip_IV"/>
</dbReference>
<protein>
    <recommendedName>
        <fullName evidence="12">Homeobox domain-containing protein</fullName>
    </recommendedName>
</protein>
<dbReference type="CDD" id="cd00086">
    <property type="entry name" value="homeodomain"/>
    <property type="match status" value="1"/>
</dbReference>
<keyword evidence="6 9" id="KW-0371">Homeobox</keyword>
<dbReference type="SMART" id="SM00389">
    <property type="entry name" value="HOX"/>
    <property type="match status" value="1"/>
</dbReference>
<dbReference type="FunFam" id="1.10.10.60:FF:000229">
    <property type="entry name" value="Homeobox-leucine zipper protein HDG1"/>
    <property type="match status" value="1"/>
</dbReference>
<evidence type="ECO:0000313" key="14">
    <source>
        <dbReference type="Proteomes" id="UP000323000"/>
    </source>
</evidence>
<evidence type="ECO:0000256" key="5">
    <source>
        <dbReference type="ARBA" id="ARBA00023125"/>
    </source>
</evidence>
<sequence>MFQPPLDMTQNTLSKSEIARLIQEFDSTKSGNKNHEGAFEFDQDQQSPKKRPYHCHTQHQIQEMESFFKECSHPDEKQSEELSRELGLEPLQVKFSFKNKRAQMKLRMENEKLRADNMRYREALGNPSCPNCGGPTAVGKLTFDEHHLILENAFLRDEIDRFSAIVAKYHENTQLRMENEKLRADNKWYREALGNPSCPNCGGPTAVGKMTLMNTI</sequence>
<dbReference type="Proteomes" id="UP000323000">
    <property type="component" value="Chromosome 3"/>
</dbReference>
<keyword evidence="8 9" id="KW-0539">Nucleus</keyword>
<dbReference type="PROSITE" id="PS50071">
    <property type="entry name" value="HOMEOBOX_2"/>
    <property type="match status" value="1"/>
</dbReference>
<evidence type="ECO:0000313" key="13">
    <source>
        <dbReference type="EMBL" id="TXG67841.1"/>
    </source>
</evidence>
<evidence type="ECO:0000256" key="4">
    <source>
        <dbReference type="ARBA" id="ARBA00023054"/>
    </source>
</evidence>
<gene>
    <name evidence="13" type="ORF">EZV62_009116</name>
</gene>
<evidence type="ECO:0000256" key="9">
    <source>
        <dbReference type="PROSITE-ProRule" id="PRU00108"/>
    </source>
</evidence>
<organism evidence="13 14">
    <name type="scientific">Acer yangbiense</name>
    <dbReference type="NCBI Taxonomy" id="1000413"/>
    <lineage>
        <taxon>Eukaryota</taxon>
        <taxon>Viridiplantae</taxon>
        <taxon>Streptophyta</taxon>
        <taxon>Embryophyta</taxon>
        <taxon>Tracheophyta</taxon>
        <taxon>Spermatophyta</taxon>
        <taxon>Magnoliopsida</taxon>
        <taxon>eudicotyledons</taxon>
        <taxon>Gunneridae</taxon>
        <taxon>Pentapetalae</taxon>
        <taxon>rosids</taxon>
        <taxon>malvids</taxon>
        <taxon>Sapindales</taxon>
        <taxon>Sapindaceae</taxon>
        <taxon>Hippocastanoideae</taxon>
        <taxon>Acereae</taxon>
        <taxon>Acer</taxon>
    </lineage>
</organism>
<evidence type="ECO:0000256" key="6">
    <source>
        <dbReference type="ARBA" id="ARBA00023155"/>
    </source>
</evidence>
<comment type="similarity">
    <text evidence="2">Belongs to the HD-ZIP homeobox family. Class IV subfamily.</text>
</comment>
<keyword evidence="3" id="KW-0805">Transcription regulation</keyword>
<dbReference type="GO" id="GO:0003677">
    <property type="term" value="F:DNA binding"/>
    <property type="evidence" value="ECO:0007669"/>
    <property type="project" value="UniProtKB-UniRule"/>
</dbReference>
<keyword evidence="4" id="KW-0175">Coiled coil</keyword>
<evidence type="ECO:0000256" key="7">
    <source>
        <dbReference type="ARBA" id="ARBA00023163"/>
    </source>
</evidence>
<evidence type="ECO:0000256" key="11">
    <source>
        <dbReference type="SAM" id="MobiDB-lite"/>
    </source>
</evidence>
<dbReference type="AlphaFoldDB" id="A0A5C7IFE4"/>
<evidence type="ECO:0000256" key="3">
    <source>
        <dbReference type="ARBA" id="ARBA00023015"/>
    </source>
</evidence>
<keyword evidence="7" id="KW-0804">Transcription</keyword>
<dbReference type="Pfam" id="PF00046">
    <property type="entry name" value="Homeodomain"/>
    <property type="match status" value="1"/>
</dbReference>
<name>A0A5C7IFE4_9ROSI</name>
<dbReference type="GO" id="GO:0005634">
    <property type="term" value="C:nucleus"/>
    <property type="evidence" value="ECO:0007669"/>
    <property type="project" value="UniProtKB-SubCell"/>
</dbReference>
<evidence type="ECO:0000256" key="8">
    <source>
        <dbReference type="ARBA" id="ARBA00023242"/>
    </source>
</evidence>
<dbReference type="InterPro" id="IPR009057">
    <property type="entry name" value="Homeodomain-like_sf"/>
</dbReference>
<dbReference type="InterPro" id="IPR001356">
    <property type="entry name" value="HD"/>
</dbReference>
<dbReference type="EMBL" id="VAHF01000003">
    <property type="protein sequence ID" value="TXG67841.1"/>
    <property type="molecule type" value="Genomic_DNA"/>
</dbReference>
<dbReference type="PANTHER" id="PTHR45654">
    <property type="entry name" value="HOMEOBOX-LEUCINE ZIPPER PROTEIN MERISTEM L1"/>
    <property type="match status" value="1"/>
</dbReference>
<feature type="domain" description="Homeobox" evidence="12">
    <location>
        <begin position="47"/>
        <end position="107"/>
    </location>
</feature>
<accession>A0A5C7IFE4</accession>
<feature type="DNA-binding region" description="Homeobox" evidence="9">
    <location>
        <begin position="49"/>
        <end position="108"/>
    </location>
</feature>
<evidence type="ECO:0000256" key="1">
    <source>
        <dbReference type="ARBA" id="ARBA00004123"/>
    </source>
</evidence>
<keyword evidence="5 9" id="KW-0238">DNA-binding</keyword>
<keyword evidence="14" id="KW-1185">Reference proteome</keyword>
<evidence type="ECO:0000259" key="12">
    <source>
        <dbReference type="PROSITE" id="PS50071"/>
    </source>
</evidence>
<evidence type="ECO:0000256" key="2">
    <source>
        <dbReference type="ARBA" id="ARBA00006789"/>
    </source>
</evidence>
<comment type="caution">
    <text evidence="13">The sequence shown here is derived from an EMBL/GenBank/DDBJ whole genome shotgun (WGS) entry which is preliminary data.</text>
</comment>
<dbReference type="SUPFAM" id="SSF46689">
    <property type="entry name" value="Homeodomain-like"/>
    <property type="match status" value="1"/>
</dbReference>